<evidence type="ECO:0000313" key="2">
    <source>
        <dbReference type="EMBL" id="OTF73845.1"/>
    </source>
</evidence>
<accession>A0A1Y3B3E8</accession>
<dbReference type="EMBL" id="MUJZ01049798">
    <property type="protein sequence ID" value="OTF73845.1"/>
    <property type="molecule type" value="Genomic_DNA"/>
</dbReference>
<dbReference type="GO" id="GO:0006429">
    <property type="term" value="P:leucyl-tRNA aminoacylation"/>
    <property type="evidence" value="ECO:0007669"/>
    <property type="project" value="InterPro"/>
</dbReference>
<dbReference type="GO" id="GO:0004823">
    <property type="term" value="F:leucine-tRNA ligase activity"/>
    <property type="evidence" value="ECO:0007669"/>
    <property type="project" value="InterPro"/>
</dbReference>
<sequence length="243" mass="28257">IEIPEYGNLCAVRICEELKIKSQNDTEKLAQAKAKVYLSGFYDGIMLVGEHKGKKVSEAKPLIQKMLCDSGDGVKYYEPEKQVLSRSNDECVVALCDQWFLEYGEPKWREQTEQCLRDLNTYSEEVRRNFAFTLNWLKDHACSRQYGLGTRMPWAEEWLIESLSDSTIYMAYYTIAHYLQGGVLDGSGESPLGIKPEHMTPEVWDYIFFPKATYPKNCSVSKDKLDIMKREFQYWYPMDIRVS</sequence>
<feature type="non-terminal residue" evidence="2">
    <location>
        <position position="243"/>
    </location>
</feature>
<comment type="similarity">
    <text evidence="1">Belongs to the class-I aminoacyl-tRNA synthetase family.</text>
</comment>
<protein>
    <submittedName>
        <fullName evidence="2">Leucine-tRNA ligase, cytoplasmic-like protein</fullName>
    </submittedName>
</protein>
<keyword evidence="2" id="KW-0436">Ligase</keyword>
<dbReference type="Gene3D" id="3.40.50.620">
    <property type="entry name" value="HUPs"/>
    <property type="match status" value="1"/>
</dbReference>
<keyword evidence="3" id="KW-1185">Reference proteome</keyword>
<feature type="non-terminal residue" evidence="2">
    <location>
        <position position="1"/>
    </location>
</feature>
<gene>
    <name evidence="2" type="ORF">BLA29_010425</name>
</gene>
<organism evidence="2 3">
    <name type="scientific">Euroglyphus maynei</name>
    <name type="common">Mayne's house dust mite</name>
    <dbReference type="NCBI Taxonomy" id="6958"/>
    <lineage>
        <taxon>Eukaryota</taxon>
        <taxon>Metazoa</taxon>
        <taxon>Ecdysozoa</taxon>
        <taxon>Arthropoda</taxon>
        <taxon>Chelicerata</taxon>
        <taxon>Arachnida</taxon>
        <taxon>Acari</taxon>
        <taxon>Acariformes</taxon>
        <taxon>Sarcoptiformes</taxon>
        <taxon>Astigmata</taxon>
        <taxon>Psoroptidia</taxon>
        <taxon>Analgoidea</taxon>
        <taxon>Pyroglyphidae</taxon>
        <taxon>Pyroglyphinae</taxon>
        <taxon>Euroglyphus</taxon>
    </lineage>
</organism>
<dbReference type="PANTHER" id="PTHR45794:SF1">
    <property type="entry name" value="LEUCINE--TRNA LIGASE, CYTOPLASMIC"/>
    <property type="match status" value="1"/>
</dbReference>
<dbReference type="GO" id="GO:0005524">
    <property type="term" value="F:ATP binding"/>
    <property type="evidence" value="ECO:0007669"/>
    <property type="project" value="InterPro"/>
</dbReference>
<dbReference type="InterPro" id="IPR004493">
    <property type="entry name" value="Leu-tRNA-synth_Ia_arc/euk"/>
</dbReference>
<dbReference type="PANTHER" id="PTHR45794">
    <property type="entry name" value="LEUCYL-TRNA SYNTHETASE"/>
    <property type="match status" value="1"/>
</dbReference>
<proteinExistence type="inferred from homology"/>
<dbReference type="InterPro" id="IPR014729">
    <property type="entry name" value="Rossmann-like_a/b/a_fold"/>
</dbReference>
<dbReference type="OrthoDB" id="10249672at2759"/>
<dbReference type="SUPFAM" id="SSF52374">
    <property type="entry name" value="Nucleotidylyl transferase"/>
    <property type="match status" value="1"/>
</dbReference>
<name>A0A1Y3B3E8_EURMA</name>
<evidence type="ECO:0000256" key="1">
    <source>
        <dbReference type="ARBA" id="ARBA00005594"/>
    </source>
</evidence>
<comment type="caution">
    <text evidence="2">The sequence shown here is derived from an EMBL/GenBank/DDBJ whole genome shotgun (WGS) entry which is preliminary data.</text>
</comment>
<reference evidence="2 3" key="1">
    <citation type="submission" date="2017-03" db="EMBL/GenBank/DDBJ databases">
        <title>Genome Survey of Euroglyphus maynei.</title>
        <authorList>
            <person name="Arlian L.G."/>
            <person name="Morgan M.S."/>
            <person name="Rider S.D."/>
        </authorList>
    </citation>
    <scope>NUCLEOTIDE SEQUENCE [LARGE SCALE GENOMIC DNA]</scope>
    <source>
        <strain evidence="2">Arlian Lab</strain>
        <tissue evidence="2">Whole body</tissue>
    </source>
</reference>
<dbReference type="AlphaFoldDB" id="A0A1Y3B3E8"/>
<dbReference type="Proteomes" id="UP000194236">
    <property type="component" value="Unassembled WGS sequence"/>
</dbReference>
<evidence type="ECO:0000313" key="3">
    <source>
        <dbReference type="Proteomes" id="UP000194236"/>
    </source>
</evidence>